<name>A0A7G7W9Z2_9BACT</name>
<dbReference type="KEGG" id="hsk:H4317_05085"/>
<protein>
    <submittedName>
        <fullName evidence="3">DUF4174 domain-containing protein</fullName>
    </submittedName>
</protein>
<proteinExistence type="predicted"/>
<dbReference type="InterPro" id="IPR025232">
    <property type="entry name" value="DUF4174"/>
</dbReference>
<keyword evidence="4" id="KW-1185">Reference proteome</keyword>
<evidence type="ECO:0000259" key="2">
    <source>
        <dbReference type="Pfam" id="PF13778"/>
    </source>
</evidence>
<dbReference type="Pfam" id="PF13778">
    <property type="entry name" value="DUF4174"/>
    <property type="match status" value="1"/>
</dbReference>
<organism evidence="3 4">
    <name type="scientific">Hymenobacter sediminicola</name>
    <dbReference type="NCBI Taxonomy" id="2761579"/>
    <lineage>
        <taxon>Bacteria</taxon>
        <taxon>Pseudomonadati</taxon>
        <taxon>Bacteroidota</taxon>
        <taxon>Cytophagia</taxon>
        <taxon>Cytophagales</taxon>
        <taxon>Hymenobacteraceae</taxon>
        <taxon>Hymenobacter</taxon>
    </lineage>
</organism>
<dbReference type="Proteomes" id="UP000515489">
    <property type="component" value="Chromosome"/>
</dbReference>
<evidence type="ECO:0000313" key="4">
    <source>
        <dbReference type="Proteomes" id="UP000515489"/>
    </source>
</evidence>
<sequence length="155" mass="16900">MLSSTAVAMRMYVLLSMLIASFILASVLQAQQGPAGQSVPALLKASKWQKRVLLLCAPAPDDADLRRQQQLLEPVRAGLDSRDLVVREVIISQLSTADKQYLTQRLGVAAGGFTAVLIGKDGGVKRRETRPLPPATLFSTIDAMPMRQQEMRGKQ</sequence>
<accession>A0A7G7W9Z2</accession>
<dbReference type="RefSeq" id="WP_185889066.1">
    <property type="nucleotide sequence ID" value="NZ_CP060202.1"/>
</dbReference>
<gene>
    <name evidence="3" type="ORF">H4317_05085</name>
</gene>
<evidence type="ECO:0000313" key="3">
    <source>
        <dbReference type="EMBL" id="QNH63185.1"/>
    </source>
</evidence>
<reference evidence="3 4" key="1">
    <citation type="submission" date="2020-08" db="EMBL/GenBank/DDBJ databases">
        <title>Hymenobacter sp. S2-20-2 genome sequencing.</title>
        <authorList>
            <person name="Jin L."/>
        </authorList>
    </citation>
    <scope>NUCLEOTIDE SEQUENCE [LARGE SCALE GENOMIC DNA]</scope>
    <source>
        <strain evidence="3 4">S2-20-2</strain>
    </source>
</reference>
<evidence type="ECO:0000256" key="1">
    <source>
        <dbReference type="ARBA" id="ARBA00022729"/>
    </source>
</evidence>
<dbReference type="EMBL" id="CP060202">
    <property type="protein sequence ID" value="QNH63185.1"/>
    <property type="molecule type" value="Genomic_DNA"/>
</dbReference>
<dbReference type="AlphaFoldDB" id="A0A7G7W9Z2"/>
<feature type="domain" description="DUF4174" evidence="2">
    <location>
        <begin position="43"/>
        <end position="150"/>
    </location>
</feature>
<keyword evidence="1" id="KW-0732">Signal</keyword>